<feature type="compositionally biased region" description="Low complexity" evidence="19">
    <location>
        <begin position="185"/>
        <end position="199"/>
    </location>
</feature>
<dbReference type="FunFam" id="1.10.220.150:FF:000008">
    <property type="entry name" value="ADP-ribosylation factor GTPase activating protein 1"/>
    <property type="match status" value="1"/>
</dbReference>
<evidence type="ECO:0000259" key="20">
    <source>
        <dbReference type="PROSITE" id="PS50115"/>
    </source>
</evidence>
<evidence type="ECO:0000256" key="4">
    <source>
        <dbReference type="ARBA" id="ARBA00022468"/>
    </source>
</evidence>
<dbReference type="InterPro" id="IPR001164">
    <property type="entry name" value="ArfGAP_dom"/>
</dbReference>
<feature type="compositionally biased region" description="Basic and acidic residues" evidence="19">
    <location>
        <begin position="396"/>
        <end position="410"/>
    </location>
</feature>
<dbReference type="PROSITE" id="PS50115">
    <property type="entry name" value="ARFGAP"/>
    <property type="match status" value="1"/>
</dbReference>
<feature type="compositionally biased region" description="Polar residues" evidence="19">
    <location>
        <begin position="344"/>
        <end position="354"/>
    </location>
</feature>
<keyword evidence="12" id="KW-0007">Acetylation</keyword>
<dbReference type="PANTHER" id="PTHR46395:SF1">
    <property type="entry name" value="ADP-RIBOSYLATION FACTOR GTPASE-ACTIVATING PROTEIN 1"/>
    <property type="match status" value="1"/>
</dbReference>
<dbReference type="GO" id="GO:0032012">
    <property type="term" value="P:regulation of ARF protein signal transduction"/>
    <property type="evidence" value="ECO:0007669"/>
    <property type="project" value="TreeGrafter"/>
</dbReference>
<keyword evidence="22" id="KW-1185">Reference proteome</keyword>
<evidence type="ECO:0000313" key="22">
    <source>
        <dbReference type="Proteomes" id="UP000708208"/>
    </source>
</evidence>
<evidence type="ECO:0000256" key="6">
    <source>
        <dbReference type="ARBA" id="ARBA00022553"/>
    </source>
</evidence>
<feature type="domain" description="Arf-GAP" evidence="20">
    <location>
        <begin position="7"/>
        <end position="124"/>
    </location>
</feature>
<evidence type="ECO:0000256" key="1">
    <source>
        <dbReference type="ARBA" id="ARBA00004496"/>
    </source>
</evidence>
<evidence type="ECO:0000256" key="2">
    <source>
        <dbReference type="ARBA" id="ARBA00004555"/>
    </source>
</evidence>
<evidence type="ECO:0000256" key="11">
    <source>
        <dbReference type="ARBA" id="ARBA00022927"/>
    </source>
</evidence>
<evidence type="ECO:0000256" key="13">
    <source>
        <dbReference type="ARBA" id="ARBA00023034"/>
    </source>
</evidence>
<organism evidence="21 22">
    <name type="scientific">Allacma fusca</name>
    <dbReference type="NCBI Taxonomy" id="39272"/>
    <lineage>
        <taxon>Eukaryota</taxon>
        <taxon>Metazoa</taxon>
        <taxon>Ecdysozoa</taxon>
        <taxon>Arthropoda</taxon>
        <taxon>Hexapoda</taxon>
        <taxon>Collembola</taxon>
        <taxon>Symphypleona</taxon>
        <taxon>Sminthuridae</taxon>
        <taxon>Allacma</taxon>
    </lineage>
</organism>
<evidence type="ECO:0000256" key="17">
    <source>
        <dbReference type="ARBA" id="ARBA00081514"/>
    </source>
</evidence>
<dbReference type="GO" id="GO:0005096">
    <property type="term" value="F:GTPase activator activity"/>
    <property type="evidence" value="ECO:0007669"/>
    <property type="project" value="UniProtKB-KW"/>
</dbReference>
<evidence type="ECO:0000256" key="14">
    <source>
        <dbReference type="ARBA" id="ARBA00058112"/>
    </source>
</evidence>
<evidence type="ECO:0000256" key="18">
    <source>
        <dbReference type="PROSITE-ProRule" id="PRU00288"/>
    </source>
</evidence>
<evidence type="ECO:0000256" key="9">
    <source>
        <dbReference type="ARBA" id="ARBA00022833"/>
    </source>
</evidence>
<evidence type="ECO:0000256" key="12">
    <source>
        <dbReference type="ARBA" id="ARBA00022990"/>
    </source>
</evidence>
<dbReference type="GO" id="GO:0000139">
    <property type="term" value="C:Golgi membrane"/>
    <property type="evidence" value="ECO:0007669"/>
    <property type="project" value="TreeGrafter"/>
</dbReference>
<evidence type="ECO:0000256" key="5">
    <source>
        <dbReference type="ARBA" id="ARBA00022490"/>
    </source>
</evidence>
<dbReference type="CDD" id="cd08830">
    <property type="entry name" value="ArfGap_ArfGap1"/>
    <property type="match status" value="1"/>
</dbReference>
<keyword evidence="3" id="KW-0813">Transport</keyword>
<feature type="region of interest" description="Disordered" evidence="19">
    <location>
        <begin position="333"/>
        <end position="411"/>
    </location>
</feature>
<keyword evidence="8 18" id="KW-0863">Zinc-finger</keyword>
<keyword evidence="5" id="KW-0963">Cytoplasm</keyword>
<dbReference type="OrthoDB" id="983479at2759"/>
<feature type="compositionally biased region" description="Polar residues" evidence="19">
    <location>
        <begin position="172"/>
        <end position="184"/>
    </location>
</feature>
<evidence type="ECO:0000313" key="21">
    <source>
        <dbReference type="EMBL" id="CAG7817706.1"/>
    </source>
</evidence>
<keyword evidence="9" id="KW-0862">Zinc</keyword>
<dbReference type="Pfam" id="PF01412">
    <property type="entry name" value="ArfGap"/>
    <property type="match status" value="1"/>
</dbReference>
<keyword evidence="10" id="KW-0931">ER-Golgi transport</keyword>
<feature type="compositionally biased region" description="Low complexity" evidence="19">
    <location>
        <begin position="132"/>
        <end position="171"/>
    </location>
</feature>
<evidence type="ECO:0000256" key="8">
    <source>
        <dbReference type="ARBA" id="ARBA00022771"/>
    </source>
</evidence>
<evidence type="ECO:0000256" key="16">
    <source>
        <dbReference type="ARBA" id="ARBA00077418"/>
    </source>
</evidence>
<dbReference type="GO" id="GO:0030100">
    <property type="term" value="P:regulation of endocytosis"/>
    <property type="evidence" value="ECO:0007669"/>
    <property type="project" value="TreeGrafter"/>
</dbReference>
<dbReference type="SMART" id="SM00105">
    <property type="entry name" value="ArfGap"/>
    <property type="match status" value="1"/>
</dbReference>
<gene>
    <name evidence="21" type="ORF">AFUS01_LOCUS28257</name>
</gene>
<comment type="caution">
    <text evidence="21">The sequence shown here is derived from an EMBL/GenBank/DDBJ whole genome shotgun (WGS) entry which is preliminary data.</text>
</comment>
<dbReference type="GO" id="GO:0008270">
    <property type="term" value="F:zinc ion binding"/>
    <property type="evidence" value="ECO:0007669"/>
    <property type="project" value="UniProtKB-KW"/>
</dbReference>
<keyword evidence="11" id="KW-0653">Protein transport</keyword>
<dbReference type="AlphaFoldDB" id="A0A8J2P7L8"/>
<sequence length="497" mass="53991">MASPRSRRSLQELRHKDDNNKCFECGAHNPQWVSVTYGIWICLECSGKHRGLGVHLSFVRSVTMDKWKDIELEKMKVGGNRKAREFLESQPDWDDNLNLQQKYNTSAAALYRDKIQTEAQGEAWSESKSKQKPTSSQGSKKSSGSSSSNVSNYNNTISSNNNNAAKNFPKSTSTPTFPKNNNSPSSYSSGYQQSEEYGSNSYQNGPPGNVSYADRKKLENAARSLDLTPAEGGRYTGFGYSMDPQPKAASNDLLDTTLSSLTQGWSLFSSAAAKVASKASENAAKLSEIATQKAAELGGSVTEKVSELSRKGFKDGFSSIVASASSGNLTHSQSYYGHEEIPDTSPTERSSLFNTGAGGGGENRSAASKKSSESWDDWGADWESGGGGGYQSQNSHRSEKSSTSNRKSDDWSWDSARFCEYALSNQKILDGLVKKYIENLTVTLHAYIQNRGSYQNKDLRTSFLAEVHQPSPSSLSAKPFTAMALSHTGSSSSSSGK</sequence>
<protein>
    <recommendedName>
        <fullName evidence="15">ADP-ribosylation factor GTPase-activating protein 1</fullName>
    </recommendedName>
    <alternativeName>
        <fullName evidence="17">ADP-ribosylation factor 1 GTPase-activating protein</fullName>
    </alternativeName>
    <alternativeName>
        <fullName evidence="16">ARF1-directed GTPase-activating protein</fullName>
    </alternativeName>
</protein>
<evidence type="ECO:0000256" key="19">
    <source>
        <dbReference type="SAM" id="MobiDB-lite"/>
    </source>
</evidence>
<keyword evidence="4" id="KW-0343">GTPase activation</keyword>
<dbReference type="GO" id="GO:0016192">
    <property type="term" value="P:vesicle-mediated transport"/>
    <property type="evidence" value="ECO:0007669"/>
    <property type="project" value="UniProtKB-KW"/>
</dbReference>
<name>A0A8J2P7L8_9HEXA</name>
<dbReference type="EMBL" id="CAJVCH010401435">
    <property type="protein sequence ID" value="CAG7817706.1"/>
    <property type="molecule type" value="Genomic_DNA"/>
</dbReference>
<dbReference type="Proteomes" id="UP000708208">
    <property type="component" value="Unassembled WGS sequence"/>
</dbReference>
<dbReference type="GO" id="GO:0015031">
    <property type="term" value="P:protein transport"/>
    <property type="evidence" value="ECO:0007669"/>
    <property type="project" value="UniProtKB-KW"/>
</dbReference>
<dbReference type="PANTHER" id="PTHR46395">
    <property type="entry name" value="ADP-RIBOSYLATION FACTOR GTPASE-ACTIVATING PROTEIN 1"/>
    <property type="match status" value="1"/>
</dbReference>
<evidence type="ECO:0000256" key="7">
    <source>
        <dbReference type="ARBA" id="ARBA00022723"/>
    </source>
</evidence>
<feature type="region of interest" description="Disordered" evidence="19">
    <location>
        <begin position="121"/>
        <end position="212"/>
    </location>
</feature>
<comment type="function">
    <text evidence="14">GTPase-activating protein (GAP) for the ADP ribosylation factor 1 (ARF1). Involved in membrane trafficking and /or vesicle transport. Promotes hydrolysis of the ARF1-bound GTP and thus, is required for the dissociation of coat proteins from Golgi-derived membranes and vesicles, a prerequisite for vesicle's fusion with target compartment. Probably regulates ARF1-mediated transport via its interaction with the KDELR proteins and TMED2. Overexpression induces the redistribution of the entire Golgi complex to the endoplasmic reticulum, as when ARF1 is deactivated. Its activity is stimulated by phosphoinosides and inhibited by phosphatidylcholine.</text>
</comment>
<evidence type="ECO:0000256" key="3">
    <source>
        <dbReference type="ARBA" id="ARBA00022448"/>
    </source>
</evidence>
<proteinExistence type="predicted"/>
<keyword evidence="6" id="KW-0597">Phosphoprotein</keyword>
<evidence type="ECO:0000256" key="15">
    <source>
        <dbReference type="ARBA" id="ARBA00071258"/>
    </source>
</evidence>
<evidence type="ECO:0000256" key="10">
    <source>
        <dbReference type="ARBA" id="ARBA00022892"/>
    </source>
</evidence>
<keyword evidence="7" id="KW-0479">Metal-binding</keyword>
<reference evidence="21" key="1">
    <citation type="submission" date="2021-06" db="EMBL/GenBank/DDBJ databases">
        <authorList>
            <person name="Hodson N. C."/>
            <person name="Mongue J. A."/>
            <person name="Jaron S. K."/>
        </authorList>
    </citation>
    <scope>NUCLEOTIDE SEQUENCE</scope>
</reference>
<comment type="subcellular location">
    <subcellularLocation>
        <location evidence="1">Cytoplasm</location>
    </subcellularLocation>
    <subcellularLocation>
        <location evidence="2">Golgi apparatus</location>
    </subcellularLocation>
</comment>
<accession>A0A8J2P7L8</accession>
<keyword evidence="13" id="KW-0333">Golgi apparatus</keyword>